<dbReference type="EMBL" id="CAJPDR010000203">
    <property type="protein sequence ID" value="CAF9925423.1"/>
    <property type="molecule type" value="Genomic_DNA"/>
</dbReference>
<evidence type="ECO:0000256" key="1">
    <source>
        <dbReference type="SAM" id="MobiDB-lite"/>
    </source>
</evidence>
<gene>
    <name evidence="2" type="ORF">ALECFALPRED_003136</name>
</gene>
<feature type="compositionally biased region" description="Polar residues" evidence="1">
    <location>
        <begin position="37"/>
        <end position="54"/>
    </location>
</feature>
<keyword evidence="3" id="KW-1185">Reference proteome</keyword>
<name>A0A8H3FPB6_9LECA</name>
<evidence type="ECO:0000313" key="2">
    <source>
        <dbReference type="EMBL" id="CAF9925423.1"/>
    </source>
</evidence>
<proteinExistence type="predicted"/>
<evidence type="ECO:0000313" key="3">
    <source>
        <dbReference type="Proteomes" id="UP000664203"/>
    </source>
</evidence>
<sequence>MARTKATAPYWTQPRTRASISKSPRRSPRLRKEEASDTQQNLEPTLPTNHQSASPLFRVPREIRDFIFKLALTTYEDPTKPCNVETQVPECYQHSFPHHRPGHYHHLRTDTALLRTCRLVHNETALLPVSVNTHTLCYPDIQVLSFPMSNIASSYFKRMTSAQLADVQHIHIFANRSRLRAEDPGRYISYSAFAELGCLRGMKEKKASDGRGMCGIGGPYPRTMTITIRNRDWRFRNHTQFDLDNMLGNRHWENVLGGLKELRVELEIEDKEKEVLVPLINKLKDFDFDIGGGESLIAEENVKENWWMGPIKRHLDYPLEDKWEETQYYVAAVVWKLRSVGQGFAD</sequence>
<dbReference type="Proteomes" id="UP000664203">
    <property type="component" value="Unassembled WGS sequence"/>
</dbReference>
<dbReference type="OrthoDB" id="288942at2759"/>
<protein>
    <submittedName>
        <fullName evidence="2">Uncharacterized protein</fullName>
    </submittedName>
</protein>
<feature type="region of interest" description="Disordered" evidence="1">
    <location>
        <begin position="1"/>
        <end position="54"/>
    </location>
</feature>
<dbReference type="AlphaFoldDB" id="A0A8H3FPB6"/>
<organism evidence="2 3">
    <name type="scientific">Alectoria fallacina</name>
    <dbReference type="NCBI Taxonomy" id="1903189"/>
    <lineage>
        <taxon>Eukaryota</taxon>
        <taxon>Fungi</taxon>
        <taxon>Dikarya</taxon>
        <taxon>Ascomycota</taxon>
        <taxon>Pezizomycotina</taxon>
        <taxon>Lecanoromycetes</taxon>
        <taxon>OSLEUM clade</taxon>
        <taxon>Lecanoromycetidae</taxon>
        <taxon>Lecanorales</taxon>
        <taxon>Lecanorineae</taxon>
        <taxon>Parmeliaceae</taxon>
        <taxon>Alectoria</taxon>
    </lineage>
</organism>
<dbReference type="PANTHER" id="PTHR38790">
    <property type="entry name" value="2EXR DOMAIN-CONTAINING PROTEIN-RELATED"/>
    <property type="match status" value="1"/>
</dbReference>
<comment type="caution">
    <text evidence="2">The sequence shown here is derived from an EMBL/GenBank/DDBJ whole genome shotgun (WGS) entry which is preliminary data.</text>
</comment>
<accession>A0A8H3FPB6</accession>
<dbReference type="PANTHER" id="PTHR38790:SF4">
    <property type="entry name" value="2EXR DOMAIN-CONTAINING PROTEIN"/>
    <property type="match status" value="1"/>
</dbReference>
<reference evidence="2" key="1">
    <citation type="submission" date="2021-03" db="EMBL/GenBank/DDBJ databases">
        <authorList>
            <person name="Tagirdzhanova G."/>
        </authorList>
    </citation>
    <scope>NUCLEOTIDE SEQUENCE</scope>
</reference>